<sequence>MKHWRLVLRMASACEAPQDTRVLKRDIETFMRVAEIYEVTCLGIRMLGVDFLADDHEFGHVMRLVKILESRYRLSIMQFSELQGDSGPGMTVKIGSKPAAIVA</sequence>
<dbReference type="RefSeq" id="WP_349758396.1">
    <property type="nucleotide sequence ID" value="NZ_JBEGCI010000007.1"/>
</dbReference>
<dbReference type="EMBL" id="JBEGCI010000007">
    <property type="protein sequence ID" value="MEQ6888869.1"/>
    <property type="molecule type" value="Genomic_DNA"/>
</dbReference>
<accession>A0ABV1N564</accession>
<protein>
    <submittedName>
        <fullName evidence="1">Uncharacterized protein</fullName>
    </submittedName>
</protein>
<keyword evidence="2" id="KW-1185">Reference proteome</keyword>
<evidence type="ECO:0000313" key="2">
    <source>
        <dbReference type="Proteomes" id="UP001472978"/>
    </source>
</evidence>
<comment type="caution">
    <text evidence="1">The sequence shown here is derived from an EMBL/GenBank/DDBJ whole genome shotgun (WGS) entry which is preliminary data.</text>
</comment>
<proteinExistence type="predicted"/>
<gene>
    <name evidence="1" type="ORF">ABE957_09320</name>
</gene>
<reference evidence="1 2" key="1">
    <citation type="submission" date="2024-05" db="EMBL/GenBank/DDBJ databases">
        <title>Halomonas sp. CS7 16S ribosomal RNA gene Genome sequencing and assembly.</title>
        <authorList>
            <person name="Yook S."/>
        </authorList>
    </citation>
    <scope>NUCLEOTIDE SEQUENCE [LARGE SCALE GENOMIC DNA]</scope>
    <source>
        <strain evidence="1 2">CS7</strain>
    </source>
</reference>
<dbReference type="Proteomes" id="UP001472978">
    <property type="component" value="Unassembled WGS sequence"/>
</dbReference>
<name>A0ABV1N564_9GAMM</name>
<organism evidence="1 2">
    <name type="scientific">Halomonas pelophila</name>
    <dbReference type="NCBI Taxonomy" id="3151122"/>
    <lineage>
        <taxon>Bacteria</taxon>
        <taxon>Pseudomonadati</taxon>
        <taxon>Pseudomonadota</taxon>
        <taxon>Gammaproteobacteria</taxon>
        <taxon>Oceanospirillales</taxon>
        <taxon>Halomonadaceae</taxon>
        <taxon>Halomonas</taxon>
    </lineage>
</organism>
<evidence type="ECO:0000313" key="1">
    <source>
        <dbReference type="EMBL" id="MEQ6888869.1"/>
    </source>
</evidence>